<sequence>MSVFQMSMMRDTGSSGLESVIWNSMAQDMEVPMMKAAIHSLRGAGSSLQRSPMIGTRLKTASGISMVRCTQPCERDDAANPG</sequence>
<dbReference type="AlphaFoldDB" id="A0A166HA76"/>
<dbReference type="Proteomes" id="UP000076532">
    <property type="component" value="Unassembled WGS sequence"/>
</dbReference>
<dbReference type="EMBL" id="KV417571">
    <property type="protein sequence ID" value="KZP18639.1"/>
    <property type="molecule type" value="Genomic_DNA"/>
</dbReference>
<name>A0A166HA76_9AGAM</name>
<reference evidence="1 2" key="1">
    <citation type="journal article" date="2016" name="Mol. Biol. Evol.">
        <title>Comparative Genomics of Early-Diverging Mushroom-Forming Fungi Provides Insights into the Origins of Lignocellulose Decay Capabilities.</title>
        <authorList>
            <person name="Nagy L.G."/>
            <person name="Riley R."/>
            <person name="Tritt A."/>
            <person name="Adam C."/>
            <person name="Daum C."/>
            <person name="Floudas D."/>
            <person name="Sun H."/>
            <person name="Yadav J.S."/>
            <person name="Pangilinan J."/>
            <person name="Larsson K.H."/>
            <person name="Matsuura K."/>
            <person name="Barry K."/>
            <person name="Labutti K."/>
            <person name="Kuo R."/>
            <person name="Ohm R.A."/>
            <person name="Bhattacharya S.S."/>
            <person name="Shirouzu T."/>
            <person name="Yoshinaga Y."/>
            <person name="Martin F.M."/>
            <person name="Grigoriev I.V."/>
            <person name="Hibbett D.S."/>
        </authorList>
    </citation>
    <scope>NUCLEOTIDE SEQUENCE [LARGE SCALE GENOMIC DNA]</scope>
    <source>
        <strain evidence="1 2">CBS 109695</strain>
    </source>
</reference>
<protein>
    <submittedName>
        <fullName evidence="1">Uncharacterized protein</fullName>
    </submittedName>
</protein>
<evidence type="ECO:0000313" key="2">
    <source>
        <dbReference type="Proteomes" id="UP000076532"/>
    </source>
</evidence>
<keyword evidence="2" id="KW-1185">Reference proteome</keyword>
<evidence type="ECO:0000313" key="1">
    <source>
        <dbReference type="EMBL" id="KZP18639.1"/>
    </source>
</evidence>
<proteinExistence type="predicted"/>
<accession>A0A166HA76</accession>
<organism evidence="1 2">
    <name type="scientific">Athelia psychrophila</name>
    <dbReference type="NCBI Taxonomy" id="1759441"/>
    <lineage>
        <taxon>Eukaryota</taxon>
        <taxon>Fungi</taxon>
        <taxon>Dikarya</taxon>
        <taxon>Basidiomycota</taxon>
        <taxon>Agaricomycotina</taxon>
        <taxon>Agaricomycetes</taxon>
        <taxon>Agaricomycetidae</taxon>
        <taxon>Atheliales</taxon>
        <taxon>Atheliaceae</taxon>
        <taxon>Athelia</taxon>
    </lineage>
</organism>
<gene>
    <name evidence="1" type="ORF">FIBSPDRAFT_590920</name>
</gene>